<sequence length="86" mass="9387">MNYRQPTIVETMIWLAAAVAAAFVAVGVALVVAMVGAVMLLARMAGEAARNVYRTIFGDGVRQRHYSREQGVRPAIIEGQVISRNR</sequence>
<name>A0A2S8GTX6_9BACT</name>
<protein>
    <submittedName>
        <fullName evidence="2">Uncharacterized protein</fullName>
    </submittedName>
</protein>
<comment type="caution">
    <text evidence="2">The sequence shown here is derived from an EMBL/GenBank/DDBJ whole genome shotgun (WGS) entry which is preliminary data.</text>
</comment>
<dbReference type="EMBL" id="PUHZ01000003">
    <property type="protein sequence ID" value="PQO47879.1"/>
    <property type="molecule type" value="Genomic_DNA"/>
</dbReference>
<keyword evidence="1" id="KW-0472">Membrane</keyword>
<accession>A0A2S8GTX6</accession>
<gene>
    <name evidence="2" type="ORF">C5Y93_02245</name>
</gene>
<evidence type="ECO:0000313" key="2">
    <source>
        <dbReference type="EMBL" id="PQO47879.1"/>
    </source>
</evidence>
<reference evidence="2 3" key="1">
    <citation type="submission" date="2018-02" db="EMBL/GenBank/DDBJ databases">
        <title>Comparative genomes isolates from brazilian mangrove.</title>
        <authorList>
            <person name="Araujo J.E."/>
            <person name="Taketani R.G."/>
            <person name="Silva M.C.P."/>
            <person name="Loureco M.V."/>
            <person name="Andreote F.D."/>
        </authorList>
    </citation>
    <scope>NUCLEOTIDE SEQUENCE [LARGE SCALE GENOMIC DNA]</scope>
    <source>
        <strain evidence="2 3">Nap-Phe MGV</strain>
    </source>
</reference>
<keyword evidence="1" id="KW-1133">Transmembrane helix</keyword>
<dbReference type="AlphaFoldDB" id="A0A2S8GTX6"/>
<organism evidence="2 3">
    <name type="scientific">Blastopirellula marina</name>
    <dbReference type="NCBI Taxonomy" id="124"/>
    <lineage>
        <taxon>Bacteria</taxon>
        <taxon>Pseudomonadati</taxon>
        <taxon>Planctomycetota</taxon>
        <taxon>Planctomycetia</taxon>
        <taxon>Pirellulales</taxon>
        <taxon>Pirellulaceae</taxon>
        <taxon>Blastopirellula</taxon>
    </lineage>
</organism>
<keyword evidence="1" id="KW-0812">Transmembrane</keyword>
<dbReference type="Proteomes" id="UP000237819">
    <property type="component" value="Unassembled WGS sequence"/>
</dbReference>
<evidence type="ECO:0000313" key="3">
    <source>
        <dbReference type="Proteomes" id="UP000237819"/>
    </source>
</evidence>
<evidence type="ECO:0000256" key="1">
    <source>
        <dbReference type="SAM" id="Phobius"/>
    </source>
</evidence>
<proteinExistence type="predicted"/>
<feature type="transmembrane region" description="Helical" evidence="1">
    <location>
        <begin position="12"/>
        <end position="41"/>
    </location>
</feature>